<sequence>MWGKGLTKGLGVTWGHLWGKKETVSYPEEKIPMTERFRGGHLAMEAEKCISCRLCATNCPNKALDLHIVTDEAKKRHMAEYWHDIGRCIYCGICVEVCPPKAISWDKNFAIASYFKEDMRYDAVAEEREKKKEGGEPHE</sequence>
<reference evidence="6 7" key="1">
    <citation type="submission" date="2011-04" db="EMBL/GenBank/DDBJ databases">
        <title>The complete genome of Selenomonas sputigena DSM 20758.</title>
        <authorList>
            <consortium name="US DOE Joint Genome Institute (JGI-PGF)"/>
            <person name="Lucas S."/>
            <person name="Copeland A."/>
            <person name="Lapidus A."/>
            <person name="Bruce D."/>
            <person name="Goodwin L."/>
            <person name="Pitluck S."/>
            <person name="Peters L."/>
            <person name="Kyrpides N."/>
            <person name="Mavromatis K."/>
            <person name="Ivanova N."/>
            <person name="Ovchinnikova G."/>
            <person name="Teshima H."/>
            <person name="Detter J.C."/>
            <person name="Tapia R."/>
            <person name="Han C."/>
            <person name="Land M."/>
            <person name="Hauser L."/>
            <person name="Markowitz V."/>
            <person name="Cheng J.-F."/>
            <person name="Hugenholtz P."/>
            <person name="Woyke T."/>
            <person name="Wu D."/>
            <person name="Gronow S."/>
            <person name="Wellnitz S."/>
            <person name="Schneider S."/>
            <person name="Klenk H.-P."/>
            <person name="Eisen J.A."/>
        </authorList>
    </citation>
    <scope>NUCLEOTIDE SEQUENCE [LARGE SCALE GENOMIC DNA]</scope>
    <source>
        <strain evidence="7">ATCC 35185 / DSM 20758 / VPI D19B-28</strain>
    </source>
</reference>
<gene>
    <name evidence="6" type="ordered locus">Selsp_0152</name>
</gene>
<keyword evidence="2" id="KW-0479">Metal-binding</keyword>
<proteinExistence type="predicted"/>
<name>F4EXS4_SELS3</name>
<dbReference type="PROSITE" id="PS00198">
    <property type="entry name" value="4FE4S_FER_1"/>
    <property type="match status" value="1"/>
</dbReference>
<dbReference type="SUPFAM" id="SSF54862">
    <property type="entry name" value="4Fe-4S ferredoxins"/>
    <property type="match status" value="1"/>
</dbReference>
<evidence type="ECO:0000313" key="7">
    <source>
        <dbReference type="Proteomes" id="UP000011124"/>
    </source>
</evidence>
<protein>
    <submittedName>
        <fullName evidence="6">4Fe-4S ferredoxin iron-sulfur binding domain-containing protein</fullName>
    </submittedName>
</protein>
<dbReference type="HOGENOM" id="CLU_067218_4_3_9"/>
<dbReference type="Gene3D" id="3.30.70.3270">
    <property type="match status" value="1"/>
</dbReference>
<dbReference type="GO" id="GO:0051539">
    <property type="term" value="F:4 iron, 4 sulfur cluster binding"/>
    <property type="evidence" value="ECO:0007669"/>
    <property type="project" value="UniProtKB-KW"/>
</dbReference>
<dbReference type="PROSITE" id="PS51379">
    <property type="entry name" value="4FE4S_FER_2"/>
    <property type="match status" value="2"/>
</dbReference>
<evidence type="ECO:0000256" key="2">
    <source>
        <dbReference type="ARBA" id="ARBA00022723"/>
    </source>
</evidence>
<dbReference type="GO" id="GO:0046872">
    <property type="term" value="F:metal ion binding"/>
    <property type="evidence" value="ECO:0007669"/>
    <property type="project" value="UniProtKB-KW"/>
</dbReference>
<dbReference type="AlphaFoldDB" id="F4EXS4"/>
<keyword evidence="3" id="KW-0408">Iron</keyword>
<accession>F4EXS4</accession>
<evidence type="ECO:0000256" key="1">
    <source>
        <dbReference type="ARBA" id="ARBA00022485"/>
    </source>
</evidence>
<dbReference type="InterPro" id="IPR010226">
    <property type="entry name" value="NADH_quinone_OxRdtase_chainI"/>
</dbReference>
<dbReference type="PANTHER" id="PTHR10849">
    <property type="entry name" value="NADH DEHYDROGENASE UBIQUINONE IRON-SULFUR PROTEIN 8, MITOCHONDRIAL"/>
    <property type="match status" value="1"/>
</dbReference>
<organism evidence="6 7">
    <name type="scientific">Selenomonas sputigena (strain ATCC 35185 / DSM 20758 / CCUG 44933 / VPI D19B-28)</name>
    <dbReference type="NCBI Taxonomy" id="546271"/>
    <lineage>
        <taxon>Bacteria</taxon>
        <taxon>Bacillati</taxon>
        <taxon>Bacillota</taxon>
        <taxon>Negativicutes</taxon>
        <taxon>Selenomonadales</taxon>
        <taxon>Selenomonadaceae</taxon>
        <taxon>Selenomonas</taxon>
    </lineage>
</organism>
<keyword evidence="4" id="KW-0411">Iron-sulfur</keyword>
<dbReference type="Pfam" id="PF12838">
    <property type="entry name" value="Fer4_7"/>
    <property type="match status" value="1"/>
</dbReference>
<feature type="domain" description="4Fe-4S ferredoxin-type" evidence="5">
    <location>
        <begin position="79"/>
        <end position="108"/>
    </location>
</feature>
<evidence type="ECO:0000256" key="3">
    <source>
        <dbReference type="ARBA" id="ARBA00023004"/>
    </source>
</evidence>
<dbReference type="InterPro" id="IPR017900">
    <property type="entry name" value="4Fe4S_Fe_S_CS"/>
</dbReference>
<keyword evidence="7" id="KW-1185">Reference proteome</keyword>
<evidence type="ECO:0000256" key="4">
    <source>
        <dbReference type="ARBA" id="ARBA00023014"/>
    </source>
</evidence>
<evidence type="ECO:0000313" key="6">
    <source>
        <dbReference type="EMBL" id="AEB99131.1"/>
    </source>
</evidence>
<dbReference type="EMBL" id="CP002637">
    <property type="protein sequence ID" value="AEB99131.1"/>
    <property type="molecule type" value="Genomic_DNA"/>
</dbReference>
<dbReference type="GO" id="GO:0016020">
    <property type="term" value="C:membrane"/>
    <property type="evidence" value="ECO:0007669"/>
    <property type="project" value="InterPro"/>
</dbReference>
<dbReference type="InterPro" id="IPR017896">
    <property type="entry name" value="4Fe4S_Fe-S-bd"/>
</dbReference>
<dbReference type="Proteomes" id="UP000011124">
    <property type="component" value="Chromosome"/>
</dbReference>
<dbReference type="GO" id="GO:0016651">
    <property type="term" value="F:oxidoreductase activity, acting on NAD(P)H"/>
    <property type="evidence" value="ECO:0007669"/>
    <property type="project" value="InterPro"/>
</dbReference>
<feature type="domain" description="4Fe-4S ferredoxin-type" evidence="5">
    <location>
        <begin position="40"/>
        <end position="69"/>
    </location>
</feature>
<dbReference type="OrthoDB" id="9803192at2"/>
<evidence type="ECO:0000259" key="5">
    <source>
        <dbReference type="PROSITE" id="PS51379"/>
    </source>
</evidence>
<dbReference type="KEGG" id="ssg:Selsp_0152"/>
<keyword evidence="1" id="KW-0004">4Fe-4S</keyword>